<accession>A0A934IRK8</accession>
<evidence type="ECO:0000313" key="3">
    <source>
        <dbReference type="EMBL" id="MBJ3777353.1"/>
    </source>
</evidence>
<dbReference type="Proteomes" id="UP000609531">
    <property type="component" value="Unassembled WGS sequence"/>
</dbReference>
<gene>
    <name evidence="3" type="ORF">JCR33_16715</name>
</gene>
<protein>
    <submittedName>
        <fullName evidence="3">Uncharacterized protein</fullName>
    </submittedName>
</protein>
<feature type="compositionally biased region" description="Basic residues" evidence="1">
    <location>
        <begin position="56"/>
        <end position="67"/>
    </location>
</feature>
<dbReference type="AlphaFoldDB" id="A0A934IRK8"/>
<feature type="chain" id="PRO_5037343665" evidence="2">
    <location>
        <begin position="23"/>
        <end position="78"/>
    </location>
</feature>
<keyword evidence="2" id="KW-0732">Signal</keyword>
<comment type="caution">
    <text evidence="3">The sequence shown here is derived from an EMBL/GenBank/DDBJ whole genome shotgun (WGS) entry which is preliminary data.</text>
</comment>
<feature type="region of interest" description="Disordered" evidence="1">
    <location>
        <begin position="28"/>
        <end position="78"/>
    </location>
</feature>
<name>A0A934IRK8_9HYPH</name>
<feature type="signal peptide" evidence="2">
    <location>
        <begin position="1"/>
        <end position="22"/>
    </location>
</feature>
<reference evidence="3" key="1">
    <citation type="submission" date="2020-12" db="EMBL/GenBank/DDBJ databases">
        <title>Bacterial taxonomy.</title>
        <authorList>
            <person name="Pan X."/>
        </authorList>
    </citation>
    <scope>NUCLEOTIDE SEQUENCE</scope>
    <source>
        <strain evidence="3">B2012</strain>
    </source>
</reference>
<dbReference type="RefSeq" id="WP_198883261.1">
    <property type="nucleotide sequence ID" value="NZ_JAEKJA010000015.1"/>
</dbReference>
<evidence type="ECO:0000256" key="2">
    <source>
        <dbReference type="SAM" id="SignalP"/>
    </source>
</evidence>
<organism evidence="3 4">
    <name type="scientific">Acuticoccus mangrovi</name>
    <dbReference type="NCBI Taxonomy" id="2796142"/>
    <lineage>
        <taxon>Bacteria</taxon>
        <taxon>Pseudomonadati</taxon>
        <taxon>Pseudomonadota</taxon>
        <taxon>Alphaproteobacteria</taxon>
        <taxon>Hyphomicrobiales</taxon>
        <taxon>Amorphaceae</taxon>
        <taxon>Acuticoccus</taxon>
    </lineage>
</organism>
<evidence type="ECO:0000256" key="1">
    <source>
        <dbReference type="SAM" id="MobiDB-lite"/>
    </source>
</evidence>
<keyword evidence="4" id="KW-1185">Reference proteome</keyword>
<proteinExistence type="predicted"/>
<dbReference type="EMBL" id="JAEKJA010000015">
    <property type="protein sequence ID" value="MBJ3777353.1"/>
    <property type="molecule type" value="Genomic_DNA"/>
</dbReference>
<feature type="compositionally biased region" description="Polar residues" evidence="1">
    <location>
        <begin position="68"/>
        <end position="78"/>
    </location>
</feature>
<sequence length="78" mass="8247">MPSLRGLLSVAGALMSTAIITAGCQVQDERPQVEPVSAPRVTTTATTTTKPATTQQKRRVSSQKRAKSTTARVASSNY</sequence>
<evidence type="ECO:0000313" key="4">
    <source>
        <dbReference type="Proteomes" id="UP000609531"/>
    </source>
</evidence>
<feature type="compositionally biased region" description="Low complexity" evidence="1">
    <location>
        <begin position="42"/>
        <end position="55"/>
    </location>
</feature>
<dbReference type="PROSITE" id="PS51257">
    <property type="entry name" value="PROKAR_LIPOPROTEIN"/>
    <property type="match status" value="1"/>
</dbReference>